<comment type="caution">
    <text evidence="2">The sequence shown here is derived from an EMBL/GenBank/DDBJ whole genome shotgun (WGS) entry which is preliminary data.</text>
</comment>
<organism evidence="2 3">
    <name type="scientific">Campylobacter lanienae</name>
    <dbReference type="NCBI Taxonomy" id="75658"/>
    <lineage>
        <taxon>Bacteria</taxon>
        <taxon>Pseudomonadati</taxon>
        <taxon>Campylobacterota</taxon>
        <taxon>Epsilonproteobacteria</taxon>
        <taxon>Campylobacterales</taxon>
        <taxon>Campylobacteraceae</taxon>
        <taxon>Campylobacter</taxon>
    </lineage>
</organism>
<gene>
    <name evidence="2" type="ORF">XK09_06475</name>
</gene>
<feature type="chain" id="PRO_5046292306" evidence="1">
    <location>
        <begin position="22"/>
        <end position="222"/>
    </location>
</feature>
<sequence length="222" mass="25132">MVKFKKLFLAFSLLFAIGANAISEGKEYIKLPSNAEFKDASNSVIEIFSYSCIHCYNHFKAGTLKFVSEMLPDLKYDEWQVRQMGEYGFEMSEVLGYAKSLDDKNGLSTLSAKSNFHQVLKGFFEDAFVSKKRYKNAQEFYQRAVNILQSNGVKDSSVENILKYINSQEGKAYAKLTDQALEVAKISGTPGFVVNGKYLINIEYVNSQEELVEIISEIVKLK</sequence>
<protein>
    <submittedName>
        <fullName evidence="2">Disulfide isomerase</fullName>
    </submittedName>
</protein>
<dbReference type="GO" id="GO:0016853">
    <property type="term" value="F:isomerase activity"/>
    <property type="evidence" value="ECO:0007669"/>
    <property type="project" value="UniProtKB-KW"/>
</dbReference>
<keyword evidence="3" id="KW-1185">Reference proteome</keyword>
<evidence type="ECO:0000313" key="3">
    <source>
        <dbReference type="Proteomes" id="UP000321599"/>
    </source>
</evidence>
<dbReference type="InterPro" id="IPR036249">
    <property type="entry name" value="Thioredoxin-like_sf"/>
</dbReference>
<reference evidence="2 3" key="1">
    <citation type="submission" date="2019-07" db="EMBL/GenBank/DDBJ databases">
        <title>Rapid identification of Enteric Bacteria from Whole Genome Sequences (WGS) using Average Nucleotide Identity (ANI).</title>
        <authorList>
            <person name="Lane C."/>
        </authorList>
    </citation>
    <scope>NUCLEOTIDE SEQUENCE [LARGE SCALE GENOMIC DNA]</scope>
    <source>
        <strain evidence="2 3">2013D-9588</strain>
    </source>
</reference>
<keyword evidence="1" id="KW-0732">Signal</keyword>
<name>A0ABY3G6Q9_9BACT</name>
<dbReference type="PANTHER" id="PTHR35891:SF3">
    <property type="entry name" value="THIOL:DISULFIDE INTERCHANGE PROTEIN DSBL"/>
    <property type="match status" value="1"/>
</dbReference>
<dbReference type="EMBL" id="VOAV01000029">
    <property type="protein sequence ID" value="TWO27984.1"/>
    <property type="molecule type" value="Genomic_DNA"/>
</dbReference>
<proteinExistence type="predicted"/>
<dbReference type="Gene3D" id="3.40.30.10">
    <property type="entry name" value="Glutaredoxin"/>
    <property type="match status" value="1"/>
</dbReference>
<keyword evidence="2" id="KW-0413">Isomerase</keyword>
<dbReference type="SUPFAM" id="SSF52833">
    <property type="entry name" value="Thioredoxin-like"/>
    <property type="match status" value="1"/>
</dbReference>
<dbReference type="InterPro" id="IPR050824">
    <property type="entry name" value="Thiol_disulfide_DsbA"/>
</dbReference>
<evidence type="ECO:0000313" key="2">
    <source>
        <dbReference type="EMBL" id="TWO27984.1"/>
    </source>
</evidence>
<evidence type="ECO:0000256" key="1">
    <source>
        <dbReference type="SAM" id="SignalP"/>
    </source>
</evidence>
<accession>A0ABY3G6Q9</accession>
<dbReference type="PANTHER" id="PTHR35891">
    <property type="entry name" value="THIOL:DISULFIDE INTERCHANGE PROTEIN DSBA"/>
    <property type="match status" value="1"/>
</dbReference>
<feature type="signal peptide" evidence="1">
    <location>
        <begin position="1"/>
        <end position="21"/>
    </location>
</feature>
<dbReference type="Proteomes" id="UP000321599">
    <property type="component" value="Unassembled WGS sequence"/>
</dbReference>